<protein>
    <submittedName>
        <fullName evidence="1">Leucine-rich repeat extensin-like protein 3</fullName>
    </submittedName>
</protein>
<name>A0A5N5GNX8_9ROSA</name>
<sequence>MGTGNLGFGKDMGREGFQTTEYRGRWKTRRVRGQPRQGEDIENFKDMSTQNYTPMMKKIGSKNMNKIYNVYTHDLLFLSLLKVAALIRRSPCIQRPYVEEADPKVVVAVCGGLSKAVEEDQVAEGLVGNTVGVEYQVGGGGLVVEVEVEDGIPDGEVEVEERIPEAAVEVVDLVDAHGGEEEGEVAGDDHVALAVEEALVEVESEVPVVEQELLVVVEEQKDQEAVVLVVADLVVEEQKDQEAVVVLVDDGEAFLQALCGEELIVG</sequence>
<organism evidence="1 2">
    <name type="scientific">Pyrus ussuriensis x Pyrus communis</name>
    <dbReference type="NCBI Taxonomy" id="2448454"/>
    <lineage>
        <taxon>Eukaryota</taxon>
        <taxon>Viridiplantae</taxon>
        <taxon>Streptophyta</taxon>
        <taxon>Embryophyta</taxon>
        <taxon>Tracheophyta</taxon>
        <taxon>Spermatophyta</taxon>
        <taxon>Magnoliopsida</taxon>
        <taxon>eudicotyledons</taxon>
        <taxon>Gunneridae</taxon>
        <taxon>Pentapetalae</taxon>
        <taxon>rosids</taxon>
        <taxon>fabids</taxon>
        <taxon>Rosales</taxon>
        <taxon>Rosaceae</taxon>
        <taxon>Amygdaloideae</taxon>
        <taxon>Maleae</taxon>
        <taxon>Pyrus</taxon>
    </lineage>
</organism>
<evidence type="ECO:0000313" key="2">
    <source>
        <dbReference type="Proteomes" id="UP000327157"/>
    </source>
</evidence>
<dbReference type="AlphaFoldDB" id="A0A5N5GNX8"/>
<gene>
    <name evidence="1" type="ORF">D8674_034760</name>
</gene>
<reference evidence="2" key="2">
    <citation type="submission" date="2019-10" db="EMBL/GenBank/DDBJ databases">
        <title>A de novo genome assembly of a pear dwarfing rootstock.</title>
        <authorList>
            <person name="Wang F."/>
            <person name="Wang J."/>
            <person name="Li S."/>
            <person name="Zhang Y."/>
            <person name="Fang M."/>
            <person name="Ma L."/>
            <person name="Zhao Y."/>
            <person name="Jiang S."/>
        </authorList>
    </citation>
    <scope>NUCLEOTIDE SEQUENCE [LARGE SCALE GENOMIC DNA]</scope>
</reference>
<reference evidence="1 2" key="3">
    <citation type="submission" date="2019-11" db="EMBL/GenBank/DDBJ databases">
        <title>A de novo genome assembly of a pear dwarfing rootstock.</title>
        <authorList>
            <person name="Wang F."/>
            <person name="Wang J."/>
            <person name="Li S."/>
            <person name="Zhang Y."/>
            <person name="Fang M."/>
            <person name="Ma L."/>
            <person name="Zhao Y."/>
            <person name="Jiang S."/>
        </authorList>
    </citation>
    <scope>NUCLEOTIDE SEQUENCE [LARGE SCALE GENOMIC DNA]</scope>
    <source>
        <strain evidence="1">S2</strain>
        <tissue evidence="1">Leaf</tissue>
    </source>
</reference>
<dbReference type="Proteomes" id="UP000327157">
    <property type="component" value="Chromosome 9"/>
</dbReference>
<proteinExistence type="predicted"/>
<keyword evidence="2" id="KW-1185">Reference proteome</keyword>
<evidence type="ECO:0000313" key="1">
    <source>
        <dbReference type="EMBL" id="KAB2612444.1"/>
    </source>
</evidence>
<dbReference type="EMBL" id="SMOL01000458">
    <property type="protein sequence ID" value="KAB2612444.1"/>
    <property type="molecule type" value="Genomic_DNA"/>
</dbReference>
<comment type="caution">
    <text evidence="1">The sequence shown here is derived from an EMBL/GenBank/DDBJ whole genome shotgun (WGS) entry which is preliminary data.</text>
</comment>
<accession>A0A5N5GNX8</accession>
<reference evidence="1 2" key="1">
    <citation type="submission" date="2019-09" db="EMBL/GenBank/DDBJ databases">
        <authorList>
            <person name="Ou C."/>
        </authorList>
    </citation>
    <scope>NUCLEOTIDE SEQUENCE [LARGE SCALE GENOMIC DNA]</scope>
    <source>
        <strain evidence="1">S2</strain>
        <tissue evidence="1">Leaf</tissue>
    </source>
</reference>